<reference evidence="2" key="1">
    <citation type="submission" date="2022-06" db="EMBL/GenBank/DDBJ databases">
        <title>Natrinema sp. a new haloarchaeum isolate from saline soil.</title>
        <authorList>
            <person name="Strakova D."/>
            <person name="Galisteo C."/>
            <person name="Sanchez-Porro C."/>
            <person name="Ventosa A."/>
        </authorList>
    </citation>
    <scope>NUCLEOTIDE SEQUENCE</scope>
    <source>
        <strain evidence="2">S1CR25-10</strain>
    </source>
</reference>
<keyword evidence="1" id="KW-0812">Transmembrane</keyword>
<sequence>METEIALALLQIIGLILPVTLLTARFLLNQSNSQNLSLQGDRVFTSGRKIAIWLLGSIAFLVIAALLALGQLLSTIWGTSYASAAVIATMVAFLSFLLPIYWLRDEFEIPVAGNS</sequence>
<dbReference type="AlphaFoldDB" id="A0A9Q4L7E5"/>
<dbReference type="EMBL" id="JAMQOT010000014">
    <property type="protein sequence ID" value="MDF9748303.1"/>
    <property type="molecule type" value="Genomic_DNA"/>
</dbReference>
<organism evidence="2 3">
    <name type="scientific">Natrinema salsiterrestre</name>
    <dbReference type="NCBI Taxonomy" id="2950540"/>
    <lineage>
        <taxon>Archaea</taxon>
        <taxon>Methanobacteriati</taxon>
        <taxon>Methanobacteriota</taxon>
        <taxon>Stenosarchaea group</taxon>
        <taxon>Halobacteria</taxon>
        <taxon>Halobacteriales</taxon>
        <taxon>Natrialbaceae</taxon>
        <taxon>Natrinema</taxon>
    </lineage>
</organism>
<feature type="transmembrane region" description="Helical" evidence="1">
    <location>
        <begin position="49"/>
        <end position="69"/>
    </location>
</feature>
<protein>
    <submittedName>
        <fullName evidence="2">Uncharacterized protein</fullName>
    </submittedName>
</protein>
<proteinExistence type="predicted"/>
<evidence type="ECO:0000313" key="3">
    <source>
        <dbReference type="Proteomes" id="UP001154061"/>
    </source>
</evidence>
<keyword evidence="1" id="KW-0472">Membrane</keyword>
<feature type="transmembrane region" description="Helical" evidence="1">
    <location>
        <begin position="81"/>
        <end position="103"/>
    </location>
</feature>
<keyword evidence="3" id="KW-1185">Reference proteome</keyword>
<comment type="caution">
    <text evidence="2">The sequence shown here is derived from an EMBL/GenBank/DDBJ whole genome shotgun (WGS) entry which is preliminary data.</text>
</comment>
<dbReference type="Proteomes" id="UP001154061">
    <property type="component" value="Unassembled WGS sequence"/>
</dbReference>
<evidence type="ECO:0000313" key="2">
    <source>
        <dbReference type="EMBL" id="MDF9748303.1"/>
    </source>
</evidence>
<accession>A0A9Q4L7E5</accession>
<dbReference type="RefSeq" id="WP_277524892.1">
    <property type="nucleotide sequence ID" value="NZ_JAMQOT010000014.1"/>
</dbReference>
<evidence type="ECO:0000256" key="1">
    <source>
        <dbReference type="SAM" id="Phobius"/>
    </source>
</evidence>
<feature type="transmembrane region" description="Helical" evidence="1">
    <location>
        <begin position="6"/>
        <end position="28"/>
    </location>
</feature>
<keyword evidence="1" id="KW-1133">Transmembrane helix</keyword>
<gene>
    <name evidence="2" type="ORF">NDI89_22330</name>
</gene>
<name>A0A9Q4L7E5_9EURY</name>